<dbReference type="EMBL" id="QKKF02016715">
    <property type="protein sequence ID" value="RZF41633.1"/>
    <property type="molecule type" value="Genomic_DNA"/>
</dbReference>
<proteinExistence type="predicted"/>
<reference evidence="1 2" key="1">
    <citation type="journal article" date="2017" name="Gigascience">
        <title>Genome sequence of the small brown planthopper, Laodelphax striatellus.</title>
        <authorList>
            <person name="Zhu J."/>
            <person name="Jiang F."/>
            <person name="Wang X."/>
            <person name="Yang P."/>
            <person name="Bao Y."/>
            <person name="Zhao W."/>
            <person name="Wang W."/>
            <person name="Lu H."/>
            <person name="Wang Q."/>
            <person name="Cui N."/>
            <person name="Li J."/>
            <person name="Chen X."/>
            <person name="Luo L."/>
            <person name="Yu J."/>
            <person name="Kang L."/>
            <person name="Cui F."/>
        </authorList>
    </citation>
    <scope>NUCLEOTIDE SEQUENCE [LARGE SCALE GENOMIC DNA]</scope>
    <source>
        <strain evidence="1">Lst14</strain>
    </source>
</reference>
<dbReference type="AlphaFoldDB" id="A0A482X7D8"/>
<comment type="caution">
    <text evidence="1">The sequence shown here is derived from an EMBL/GenBank/DDBJ whole genome shotgun (WGS) entry which is preliminary data.</text>
</comment>
<evidence type="ECO:0000313" key="2">
    <source>
        <dbReference type="Proteomes" id="UP000291343"/>
    </source>
</evidence>
<dbReference type="Proteomes" id="UP000291343">
    <property type="component" value="Unassembled WGS sequence"/>
</dbReference>
<dbReference type="InParanoid" id="A0A482X7D8"/>
<sequence length="74" mass="7697">MDDSVGMAVLFVDTVHTADVLGGAGAVPLPGAAGRVPGALLQRHVAHLHRAGVAGCRAVHVCRRRRGIQLLRGR</sequence>
<protein>
    <submittedName>
        <fullName evidence="1">Uncharacterized protein</fullName>
    </submittedName>
</protein>
<keyword evidence="2" id="KW-1185">Reference proteome</keyword>
<name>A0A482X7D8_LAOST</name>
<accession>A0A482X7D8</accession>
<evidence type="ECO:0000313" key="1">
    <source>
        <dbReference type="EMBL" id="RZF41633.1"/>
    </source>
</evidence>
<organism evidence="1 2">
    <name type="scientific">Laodelphax striatellus</name>
    <name type="common">Small brown planthopper</name>
    <name type="synonym">Delphax striatella</name>
    <dbReference type="NCBI Taxonomy" id="195883"/>
    <lineage>
        <taxon>Eukaryota</taxon>
        <taxon>Metazoa</taxon>
        <taxon>Ecdysozoa</taxon>
        <taxon>Arthropoda</taxon>
        <taxon>Hexapoda</taxon>
        <taxon>Insecta</taxon>
        <taxon>Pterygota</taxon>
        <taxon>Neoptera</taxon>
        <taxon>Paraneoptera</taxon>
        <taxon>Hemiptera</taxon>
        <taxon>Auchenorrhyncha</taxon>
        <taxon>Fulgoroidea</taxon>
        <taxon>Delphacidae</taxon>
        <taxon>Criomorphinae</taxon>
        <taxon>Laodelphax</taxon>
    </lineage>
</organism>
<gene>
    <name evidence="1" type="ORF">LSTR_LSTR015792</name>
</gene>